<feature type="region of interest" description="Disordered" evidence="1">
    <location>
        <begin position="21"/>
        <end position="54"/>
    </location>
</feature>
<evidence type="ECO:0000313" key="3">
    <source>
        <dbReference type="Proteomes" id="UP000004324"/>
    </source>
</evidence>
<dbReference type="AlphaFoldDB" id="I9LJP2"/>
<protein>
    <submittedName>
        <fullName evidence="2">Uncharacterized protein</fullName>
    </submittedName>
</protein>
<gene>
    <name evidence="2" type="ORF">FB4_1961</name>
</gene>
<comment type="caution">
    <text evidence="2">The sequence shown here is derived from an EMBL/GenBank/DDBJ whole genome shotgun (WGS) entry which is preliminary data.</text>
</comment>
<feature type="compositionally biased region" description="Polar residues" evidence="1">
    <location>
        <begin position="37"/>
        <end position="46"/>
    </location>
</feature>
<name>I9LJP2_9FIRM</name>
<organism evidence="2 3">
    <name type="scientific">Pelosinus fermentans B4</name>
    <dbReference type="NCBI Taxonomy" id="1149862"/>
    <lineage>
        <taxon>Bacteria</taxon>
        <taxon>Bacillati</taxon>
        <taxon>Bacillota</taxon>
        <taxon>Negativicutes</taxon>
        <taxon>Selenomonadales</taxon>
        <taxon>Sporomusaceae</taxon>
        <taxon>Pelosinus</taxon>
    </lineage>
</organism>
<sequence>MSVKSFLKKLDRLEQYANELSAASARKSHGRTKKGFSKNTHNSNGFITEKKLFK</sequence>
<dbReference type="Proteomes" id="UP000004324">
    <property type="component" value="Unassembled WGS sequence"/>
</dbReference>
<evidence type="ECO:0000313" key="2">
    <source>
        <dbReference type="EMBL" id="EIW20749.1"/>
    </source>
</evidence>
<accession>I9LJP2</accession>
<dbReference type="EMBL" id="AKVJ01000004">
    <property type="protein sequence ID" value="EIW20749.1"/>
    <property type="molecule type" value="Genomic_DNA"/>
</dbReference>
<evidence type="ECO:0000256" key="1">
    <source>
        <dbReference type="SAM" id="MobiDB-lite"/>
    </source>
</evidence>
<reference evidence="2 3" key="1">
    <citation type="journal article" date="2012" name="J. Bacteriol.">
        <title>Draft Genome Sequences for Two Metal-Reducing Pelosinus fermentans Strains Isolated from a Cr(VI)-Contaminated Site and for Type Strain R7.</title>
        <authorList>
            <person name="Brown S.D."/>
            <person name="Podar M."/>
            <person name="Klingeman D.M."/>
            <person name="Johnson C.M."/>
            <person name="Yang Z.K."/>
            <person name="Utturkar S.M."/>
            <person name="Land M.L."/>
            <person name="Mosher J.J."/>
            <person name="Hurt R.A.Jr."/>
            <person name="Phelps T.J."/>
            <person name="Palumbo A.V."/>
            <person name="Arkin A.P."/>
            <person name="Hazen T.C."/>
            <person name="Elias D.A."/>
        </authorList>
    </citation>
    <scope>NUCLEOTIDE SEQUENCE [LARGE SCALE GENOMIC DNA]</scope>
    <source>
        <strain evidence="2 3">B4</strain>
    </source>
</reference>
<feature type="compositionally biased region" description="Basic residues" evidence="1">
    <location>
        <begin position="26"/>
        <end position="36"/>
    </location>
</feature>
<proteinExistence type="predicted"/>
<keyword evidence="3" id="KW-1185">Reference proteome</keyword>